<evidence type="ECO:0000256" key="7">
    <source>
        <dbReference type="SAM" id="SignalP"/>
    </source>
</evidence>
<evidence type="ECO:0000256" key="6">
    <source>
        <dbReference type="ARBA" id="ARBA00022825"/>
    </source>
</evidence>
<evidence type="ECO:0000256" key="5">
    <source>
        <dbReference type="ARBA" id="ARBA00022801"/>
    </source>
</evidence>
<reference evidence="11" key="1">
    <citation type="journal article" date="2019" name="Int. J. Syst. Evol. Microbiol.">
        <title>The Global Catalogue of Microorganisms (GCM) 10K type strain sequencing project: providing services to taxonomists for standard genome sequencing and annotation.</title>
        <authorList>
            <consortium name="The Broad Institute Genomics Platform"/>
            <consortium name="The Broad Institute Genome Sequencing Center for Infectious Disease"/>
            <person name="Wu L."/>
            <person name="Ma J."/>
        </authorList>
    </citation>
    <scope>NUCLEOTIDE SEQUENCE [LARGE SCALE GENOMIC DNA]</scope>
    <source>
        <strain evidence="11">JCM 18401</strain>
    </source>
</reference>
<feature type="chain" id="PRO_5045829709" description="prolyl oligopeptidase" evidence="7">
    <location>
        <begin position="25"/>
        <end position="712"/>
    </location>
</feature>
<evidence type="ECO:0000256" key="4">
    <source>
        <dbReference type="ARBA" id="ARBA00022670"/>
    </source>
</evidence>
<evidence type="ECO:0000256" key="3">
    <source>
        <dbReference type="ARBA" id="ARBA00011897"/>
    </source>
</evidence>
<name>A0ABP9EDC0_9GAMM</name>
<dbReference type="PROSITE" id="PS51257">
    <property type="entry name" value="PROKAR_LIPOPROTEIN"/>
    <property type="match status" value="1"/>
</dbReference>
<dbReference type="Proteomes" id="UP001499988">
    <property type="component" value="Unassembled WGS sequence"/>
</dbReference>
<keyword evidence="11" id="KW-1185">Reference proteome</keyword>
<dbReference type="InterPro" id="IPR023302">
    <property type="entry name" value="Pept_S9A_N"/>
</dbReference>
<dbReference type="InterPro" id="IPR051167">
    <property type="entry name" value="Prolyl_oligopep/macrocyclase"/>
</dbReference>
<comment type="catalytic activity">
    <reaction evidence="1">
        <text>Hydrolysis of Pro-|-Xaa &gt;&gt; Ala-|-Xaa in oligopeptides.</text>
        <dbReference type="EC" id="3.4.21.26"/>
    </reaction>
</comment>
<comment type="similarity">
    <text evidence="2">Belongs to the peptidase S9A family.</text>
</comment>
<dbReference type="InterPro" id="IPR001375">
    <property type="entry name" value="Peptidase_S9_cat"/>
</dbReference>
<dbReference type="PANTHER" id="PTHR42881:SF2">
    <property type="entry name" value="PROLYL ENDOPEPTIDASE"/>
    <property type="match status" value="1"/>
</dbReference>
<accession>A0ABP9EDC0</accession>
<dbReference type="SUPFAM" id="SSF50993">
    <property type="entry name" value="Peptidase/esterase 'gauge' domain"/>
    <property type="match status" value="1"/>
</dbReference>
<comment type="caution">
    <text evidence="10">The sequence shown here is derived from an EMBL/GenBank/DDBJ whole genome shotgun (WGS) entry which is preliminary data.</text>
</comment>
<dbReference type="InterPro" id="IPR002471">
    <property type="entry name" value="Pept_S9_AS"/>
</dbReference>
<dbReference type="InterPro" id="IPR029058">
    <property type="entry name" value="AB_hydrolase_fold"/>
</dbReference>
<evidence type="ECO:0000256" key="2">
    <source>
        <dbReference type="ARBA" id="ARBA00005228"/>
    </source>
</evidence>
<keyword evidence="5" id="KW-0378">Hydrolase</keyword>
<proteinExistence type="inferred from homology"/>
<dbReference type="SUPFAM" id="SSF53474">
    <property type="entry name" value="alpha/beta-Hydrolases"/>
    <property type="match status" value="1"/>
</dbReference>
<dbReference type="PRINTS" id="PR00862">
    <property type="entry name" value="PROLIGOPTASE"/>
</dbReference>
<dbReference type="Pfam" id="PF02897">
    <property type="entry name" value="Peptidase_S9_N"/>
    <property type="match status" value="1"/>
</dbReference>
<feature type="domain" description="Peptidase S9A N-terminal" evidence="9">
    <location>
        <begin position="35"/>
        <end position="434"/>
    </location>
</feature>
<dbReference type="Gene3D" id="2.130.10.120">
    <property type="entry name" value="Prolyl oligopeptidase, N-terminal domain"/>
    <property type="match status" value="1"/>
</dbReference>
<evidence type="ECO:0000256" key="1">
    <source>
        <dbReference type="ARBA" id="ARBA00001070"/>
    </source>
</evidence>
<keyword evidence="4" id="KW-0645">Protease</keyword>
<dbReference type="PANTHER" id="PTHR42881">
    <property type="entry name" value="PROLYL ENDOPEPTIDASE"/>
    <property type="match status" value="1"/>
</dbReference>
<feature type="signal peptide" evidence="7">
    <location>
        <begin position="1"/>
        <end position="24"/>
    </location>
</feature>
<dbReference type="InterPro" id="IPR002470">
    <property type="entry name" value="Peptidase_S9A"/>
</dbReference>
<sequence length="712" mass="80097">MKRTRLWLAAVSALAVAGCQQWSAELSQPLAYPHSERGELVEQLHGQAVADPYRYLEQLDSPKTLDWVERQRIFGEGFLAQIPNRDTVQARITELWDYEKIGAPFVRGERKFHFANDGLQSQSVLYVQDAGSSSPRVLLDPNQFASDGTVALSGYSVSPDGKVLAYGTSESGSDWQQWQFLQIDTGEPLADKLEWVKFSGAEWAADSSGIWYSRYDEPTGGNKMEEVNYFQKLYFHTLNSPQSQDRLVYDRPDQKEWSFGADLSDDGQLLIITSGQGTDRRNRVFFQRLGEDAVLPLIPELQASYQFLGNDGDWLLFETDDHAPRGRIIAIDINRPERSAWKELVAQGADPINRVRIVNDHLVVVTLKDVLADINTYSLAGEHQQRLTLPGSGRVVGLQGRRQDASLYFQFNSYIHPTGVYRYDFEGREVTAYQTPNVAFDPNDYVSEQVFFQSKDGTRVPMMLSYKAGLKRDGTNPTLLYAYGGFNISMTPRFSPANIAWMDLGGIYAVPSLRGGGEYGQDWHHDGRLEHKQNVFDDYFAAAEYLIDHDYTQRAYLGAYGRSNGGLLMGAALTQRPDLFAAVLPAVGVLDMLRYQKFTIGWAWVNEYGSADDAEQFPYLLAYSPYHNLSPRQYPATMVMTADHDDRVVPSHSFKFAAAMQHAQMGSAPVIARIEQKAGHGAGKPTSMRIAEYRDIFSFLMLAFNQPLPESL</sequence>
<organism evidence="10 11">
    <name type="scientific">Ferrimonas pelagia</name>
    <dbReference type="NCBI Taxonomy" id="1177826"/>
    <lineage>
        <taxon>Bacteria</taxon>
        <taxon>Pseudomonadati</taxon>
        <taxon>Pseudomonadota</taxon>
        <taxon>Gammaproteobacteria</taxon>
        <taxon>Alteromonadales</taxon>
        <taxon>Ferrimonadaceae</taxon>
        <taxon>Ferrimonas</taxon>
    </lineage>
</organism>
<keyword evidence="7" id="KW-0732">Signal</keyword>
<evidence type="ECO:0000259" key="8">
    <source>
        <dbReference type="Pfam" id="PF00326"/>
    </source>
</evidence>
<dbReference type="EMBL" id="BAABJZ010000004">
    <property type="protein sequence ID" value="GAA4873075.1"/>
    <property type="molecule type" value="Genomic_DNA"/>
</dbReference>
<dbReference type="Pfam" id="PF00326">
    <property type="entry name" value="Peptidase_S9"/>
    <property type="match status" value="1"/>
</dbReference>
<dbReference type="PROSITE" id="PS00708">
    <property type="entry name" value="PRO_ENDOPEP_SER"/>
    <property type="match status" value="1"/>
</dbReference>
<feature type="domain" description="Peptidase S9 prolyl oligopeptidase catalytic" evidence="8">
    <location>
        <begin position="493"/>
        <end position="704"/>
    </location>
</feature>
<evidence type="ECO:0000313" key="10">
    <source>
        <dbReference type="EMBL" id="GAA4873075.1"/>
    </source>
</evidence>
<dbReference type="EC" id="3.4.21.26" evidence="3"/>
<evidence type="ECO:0000259" key="9">
    <source>
        <dbReference type="Pfam" id="PF02897"/>
    </source>
</evidence>
<gene>
    <name evidence="10" type="ORF">GCM10023333_02370</name>
</gene>
<protein>
    <recommendedName>
        <fullName evidence="3">prolyl oligopeptidase</fullName>
        <ecNumber evidence="3">3.4.21.26</ecNumber>
    </recommendedName>
</protein>
<dbReference type="RefSeq" id="WP_345332467.1">
    <property type="nucleotide sequence ID" value="NZ_BAABJZ010000004.1"/>
</dbReference>
<dbReference type="Gene3D" id="3.40.50.1820">
    <property type="entry name" value="alpha/beta hydrolase"/>
    <property type="match status" value="1"/>
</dbReference>
<keyword evidence="6" id="KW-0720">Serine protease</keyword>
<evidence type="ECO:0000313" key="11">
    <source>
        <dbReference type="Proteomes" id="UP001499988"/>
    </source>
</evidence>